<sequence length="202" mass="21722">MNTVGLYVPGDSVAHRTPAWGKFLFLFTVVTVVLAVGNMWVDLAAALGSAALYPLSGFSVRRAVRLLVPLAWFLAAIVAFQALAGDWQLAARLCLRIVAAVLLSGIVTLSTRVSEMLALFENLARPLAVVGVRPRRVALVLALTIRSIPLVASAWRSSREAYLARGLRRRPHLLAVPAIVALIRSAEAMGEAMSARGIDERS</sequence>
<protein>
    <submittedName>
        <fullName evidence="6">Biotin transport system permease protein</fullName>
    </submittedName>
</protein>
<dbReference type="OrthoDB" id="509049at2"/>
<dbReference type="EMBL" id="VFQC01000001">
    <property type="protein sequence ID" value="TQN32476.1"/>
    <property type="molecule type" value="Genomic_DNA"/>
</dbReference>
<feature type="transmembrane region" description="Helical" evidence="5">
    <location>
        <begin position="64"/>
        <end position="83"/>
    </location>
</feature>
<dbReference type="InterPro" id="IPR003339">
    <property type="entry name" value="ABC/ECF_trnsptr_transmembrane"/>
</dbReference>
<comment type="caution">
    <text evidence="6">The sequence shown here is derived from an EMBL/GenBank/DDBJ whole genome shotgun (WGS) entry which is preliminary data.</text>
</comment>
<dbReference type="Proteomes" id="UP000317422">
    <property type="component" value="Unassembled WGS sequence"/>
</dbReference>
<dbReference type="AlphaFoldDB" id="A0A543NKZ2"/>
<name>A0A543NKZ2_9ACTN</name>
<keyword evidence="2 5" id="KW-0812">Transmembrane</keyword>
<proteinExistence type="predicted"/>
<feature type="transmembrane region" description="Helical" evidence="5">
    <location>
        <begin position="23"/>
        <end position="52"/>
    </location>
</feature>
<evidence type="ECO:0000256" key="4">
    <source>
        <dbReference type="ARBA" id="ARBA00023136"/>
    </source>
</evidence>
<accession>A0A543NKZ2</accession>
<keyword evidence="7" id="KW-1185">Reference proteome</keyword>
<keyword evidence="4 5" id="KW-0472">Membrane</keyword>
<gene>
    <name evidence="6" type="ORF">FHX37_2436</name>
</gene>
<evidence type="ECO:0000256" key="1">
    <source>
        <dbReference type="ARBA" id="ARBA00004141"/>
    </source>
</evidence>
<evidence type="ECO:0000256" key="2">
    <source>
        <dbReference type="ARBA" id="ARBA00022692"/>
    </source>
</evidence>
<organism evidence="6 7">
    <name type="scientific">Haloactinospora alba</name>
    <dbReference type="NCBI Taxonomy" id="405555"/>
    <lineage>
        <taxon>Bacteria</taxon>
        <taxon>Bacillati</taxon>
        <taxon>Actinomycetota</taxon>
        <taxon>Actinomycetes</taxon>
        <taxon>Streptosporangiales</taxon>
        <taxon>Nocardiopsidaceae</taxon>
        <taxon>Haloactinospora</taxon>
    </lineage>
</organism>
<evidence type="ECO:0000313" key="6">
    <source>
        <dbReference type="EMBL" id="TQN32476.1"/>
    </source>
</evidence>
<dbReference type="CDD" id="cd16914">
    <property type="entry name" value="EcfT"/>
    <property type="match status" value="1"/>
</dbReference>
<dbReference type="Pfam" id="PF02361">
    <property type="entry name" value="CbiQ"/>
    <property type="match status" value="1"/>
</dbReference>
<keyword evidence="3 5" id="KW-1133">Transmembrane helix</keyword>
<reference evidence="6 7" key="1">
    <citation type="submission" date="2019-06" db="EMBL/GenBank/DDBJ databases">
        <title>Sequencing the genomes of 1000 actinobacteria strains.</title>
        <authorList>
            <person name="Klenk H.-P."/>
        </authorList>
    </citation>
    <scope>NUCLEOTIDE SEQUENCE [LARGE SCALE GENOMIC DNA]</scope>
    <source>
        <strain evidence="6 7">DSM 45015</strain>
    </source>
</reference>
<dbReference type="GO" id="GO:0005886">
    <property type="term" value="C:plasma membrane"/>
    <property type="evidence" value="ECO:0007669"/>
    <property type="project" value="UniProtKB-ARBA"/>
</dbReference>
<feature type="transmembrane region" description="Helical" evidence="5">
    <location>
        <begin position="89"/>
        <end position="109"/>
    </location>
</feature>
<evidence type="ECO:0000256" key="5">
    <source>
        <dbReference type="SAM" id="Phobius"/>
    </source>
</evidence>
<evidence type="ECO:0000256" key="3">
    <source>
        <dbReference type="ARBA" id="ARBA00022989"/>
    </source>
</evidence>
<evidence type="ECO:0000313" key="7">
    <source>
        <dbReference type="Proteomes" id="UP000317422"/>
    </source>
</evidence>
<dbReference type="RefSeq" id="WP_141923959.1">
    <property type="nucleotide sequence ID" value="NZ_VFQC01000001.1"/>
</dbReference>
<comment type="subcellular location">
    <subcellularLocation>
        <location evidence="1">Membrane</location>
        <topology evidence="1">Multi-pass membrane protein</topology>
    </subcellularLocation>
</comment>